<dbReference type="RefSeq" id="WP_170347729.1">
    <property type="nucleotide sequence ID" value="NZ_PPVL01000005.1"/>
</dbReference>
<dbReference type="SUPFAM" id="SSF101967">
    <property type="entry name" value="Adhesin YadA, collagen-binding domain"/>
    <property type="match status" value="1"/>
</dbReference>
<proteinExistence type="predicted"/>
<evidence type="ECO:0000259" key="2">
    <source>
        <dbReference type="Pfam" id="PF13018"/>
    </source>
</evidence>
<dbReference type="Gene3D" id="2.150.10.10">
    <property type="entry name" value="Serralysin-like metalloprotease, C-terminal"/>
    <property type="match status" value="1"/>
</dbReference>
<comment type="caution">
    <text evidence="3">The sequence shown here is derived from an EMBL/GenBank/DDBJ whole genome shotgun (WGS) entry which is preliminary data.</text>
</comment>
<feature type="domain" description="ESPR" evidence="2">
    <location>
        <begin position="1"/>
        <end position="42"/>
    </location>
</feature>
<accession>A0A849CIM6</accession>
<name>A0A849CIM6_PASMD</name>
<dbReference type="GO" id="GO:0019867">
    <property type="term" value="C:outer membrane"/>
    <property type="evidence" value="ECO:0007669"/>
    <property type="project" value="InterPro"/>
</dbReference>
<evidence type="ECO:0008006" key="5">
    <source>
        <dbReference type="Google" id="ProtNLM"/>
    </source>
</evidence>
<protein>
    <recommendedName>
        <fullName evidence="5">Hsf</fullName>
    </recommendedName>
</protein>
<evidence type="ECO:0000259" key="1">
    <source>
        <dbReference type="Pfam" id="PF05658"/>
    </source>
</evidence>
<feature type="domain" description="Trimeric autotransporter adhesin YadA-like head" evidence="1">
    <location>
        <begin position="111"/>
        <end position="125"/>
    </location>
</feature>
<dbReference type="Proteomes" id="UP000540079">
    <property type="component" value="Unassembled WGS sequence"/>
</dbReference>
<dbReference type="InterPro" id="IPR024973">
    <property type="entry name" value="ESPR"/>
</dbReference>
<dbReference type="Pfam" id="PF13018">
    <property type="entry name" value="ESPR"/>
    <property type="match status" value="1"/>
</dbReference>
<feature type="domain" description="Trimeric autotransporter adhesin YadA-like head" evidence="1">
    <location>
        <begin position="163"/>
        <end position="183"/>
    </location>
</feature>
<evidence type="ECO:0000313" key="3">
    <source>
        <dbReference type="EMBL" id="NNI78975.1"/>
    </source>
</evidence>
<dbReference type="InterPro" id="IPR011049">
    <property type="entry name" value="Serralysin-like_metalloprot_C"/>
</dbReference>
<dbReference type="EMBL" id="PPVL01000005">
    <property type="protein sequence ID" value="NNI78975.1"/>
    <property type="molecule type" value="Genomic_DNA"/>
</dbReference>
<dbReference type="Pfam" id="PF05658">
    <property type="entry name" value="YadA_head"/>
    <property type="match status" value="3"/>
</dbReference>
<organism evidence="3 4">
    <name type="scientific">Pasteurella multocida</name>
    <dbReference type="NCBI Taxonomy" id="747"/>
    <lineage>
        <taxon>Bacteria</taxon>
        <taxon>Pseudomonadati</taxon>
        <taxon>Pseudomonadota</taxon>
        <taxon>Gammaproteobacteria</taxon>
        <taxon>Pasteurellales</taxon>
        <taxon>Pasteurellaceae</taxon>
        <taxon>Pasteurella</taxon>
    </lineage>
</organism>
<reference evidence="3 4" key="1">
    <citation type="journal article" date="2018" name="Front. Microbiol.">
        <title>Genetic and Phylogenetic Characteristics of Pasteurella multocida Isolates From Different Host Species.</title>
        <authorList>
            <person name="Peng Z."/>
            <person name="Liang W."/>
            <person name="Wang F."/>
            <person name="Xu Z."/>
            <person name="Xie Z."/>
            <person name="Lian Z."/>
            <person name="Hua L."/>
            <person name="Zhou R."/>
            <person name="Chen H."/>
            <person name="Wu B."/>
        </authorList>
    </citation>
    <scope>NUCLEOTIDE SEQUENCE [LARGE SCALE GENOMIC DNA]</scope>
    <source>
        <strain evidence="3 4">HNA06</strain>
    </source>
</reference>
<dbReference type="InterPro" id="IPR008640">
    <property type="entry name" value="Adhesin_Head_dom"/>
</dbReference>
<sequence>MNKIFKVVWNENNQSWETVSELAHGKLKSSRTNRTAMKVFNLSIVAGVAVLGAAQNSFAGTNLIKQDQAYIETDGNRIAIGQHATAGNTAASNLNDELAKGENTSLIAIGNATANRTGSIAIGSGTVASSDYFSATKQKNGPKDNTSAMAIGHEASATNQGMVALGHKATASGSFSQALGAYSVTEGYKATAANNSILVGAESNAATNSMAVGLKANTKGNYSTAGGHFAETDG</sequence>
<gene>
    <name evidence="3" type="ORF">C2800_06015</name>
</gene>
<dbReference type="AlphaFoldDB" id="A0A849CIM6"/>
<evidence type="ECO:0000313" key="4">
    <source>
        <dbReference type="Proteomes" id="UP000540079"/>
    </source>
</evidence>
<feature type="domain" description="Trimeric autotransporter adhesin YadA-like head" evidence="1">
    <location>
        <begin position="207"/>
        <end position="229"/>
    </location>
</feature>